<evidence type="ECO:0000256" key="8">
    <source>
        <dbReference type="ARBA" id="ARBA00022741"/>
    </source>
</evidence>
<keyword evidence="8" id="KW-0547">Nucleotide-binding</keyword>
<keyword evidence="5" id="KW-0597">Phosphoprotein</keyword>
<dbReference type="SMART" id="SM00387">
    <property type="entry name" value="HATPase_c"/>
    <property type="match status" value="1"/>
</dbReference>
<sequence>MEEWNLIILAKQVKECCLLTVIKDTLLQLLFALMPSVVYNIYYRNLTVNYSRSFIIMICSLCLILSMTFASSVQAGLIFDIRYVIMFFGILFGGLTTGWILLVEFMIYRLYIGGTGVIDAIIILVITFPLSVMLASVYQRTRHRLWIVFTAGISFSFIPLTVLYITKPDYIMNQLVFNILAIPVQNSLGIWLLITLFNKSVTDKELSLKYIQNEKAEAVNHVAASLAHEVRNPLTTVLGFLQLMKSGTFSPEKMNRFLEISMEEIRRTEQILSEYLSISKPAASLQQRLELISQMQAVVEVMTSYANMNNVALHVRCPQTPIFISGSTAELKQLLVNFIKNAIEASKDVTKGTVEISIREEPPHVVIQIEDNGIGMTEEQLNRLGSIYYSTKMNGTGLGLTFSYQAIRAMNGSVSVSSEPLSGTTFLIRLPIAEGVKG</sequence>
<dbReference type="InterPro" id="IPR036097">
    <property type="entry name" value="HisK_dim/P_sf"/>
</dbReference>
<keyword evidence="13 14" id="KW-0472">Membrane</keyword>
<accession>G4HIA2</accession>
<evidence type="ECO:0000313" key="17">
    <source>
        <dbReference type="Proteomes" id="UP000003891"/>
    </source>
</evidence>
<keyword evidence="9 16" id="KW-0418">Kinase</keyword>
<keyword evidence="11 14" id="KW-1133">Transmembrane helix</keyword>
<dbReference type="EMBL" id="AGIP01000008">
    <property type="protein sequence ID" value="EHB63075.1"/>
    <property type="molecule type" value="Genomic_DNA"/>
</dbReference>
<feature type="domain" description="Histidine kinase" evidence="15">
    <location>
        <begin position="225"/>
        <end position="434"/>
    </location>
</feature>
<feature type="transmembrane region" description="Helical" evidence="14">
    <location>
        <begin position="85"/>
        <end position="111"/>
    </location>
</feature>
<dbReference type="InterPro" id="IPR011620">
    <property type="entry name" value="Sig_transdc_His_kinase_LytS_TM"/>
</dbReference>
<dbReference type="InterPro" id="IPR005467">
    <property type="entry name" value="His_kinase_dom"/>
</dbReference>
<dbReference type="GO" id="GO:0005524">
    <property type="term" value="F:ATP binding"/>
    <property type="evidence" value="ECO:0007669"/>
    <property type="project" value="UniProtKB-KW"/>
</dbReference>
<dbReference type="Gene3D" id="3.30.565.10">
    <property type="entry name" value="Histidine kinase-like ATPase, C-terminal domain"/>
    <property type="match status" value="1"/>
</dbReference>
<dbReference type="Pfam" id="PF00512">
    <property type="entry name" value="HisKA"/>
    <property type="match status" value="1"/>
</dbReference>
<evidence type="ECO:0000256" key="3">
    <source>
        <dbReference type="ARBA" id="ARBA00012438"/>
    </source>
</evidence>
<dbReference type="PATRIC" id="fig|743719.3.peg.3771"/>
<dbReference type="STRING" id="743719.PaelaDRAFT_3713"/>
<comment type="subcellular location">
    <subcellularLocation>
        <location evidence="2">Cell membrane</location>
        <topology evidence="2">Multi-pass membrane protein</topology>
    </subcellularLocation>
</comment>
<dbReference type="Proteomes" id="UP000003891">
    <property type="component" value="Unassembled WGS sequence"/>
</dbReference>
<dbReference type="Pfam" id="PF07694">
    <property type="entry name" value="5TM-5TMR_LYT"/>
    <property type="match status" value="1"/>
</dbReference>
<evidence type="ECO:0000259" key="15">
    <source>
        <dbReference type="PROSITE" id="PS50109"/>
    </source>
</evidence>
<feature type="transmembrane region" description="Helical" evidence="14">
    <location>
        <begin position="177"/>
        <end position="197"/>
    </location>
</feature>
<evidence type="ECO:0000256" key="12">
    <source>
        <dbReference type="ARBA" id="ARBA00023012"/>
    </source>
</evidence>
<dbReference type="InterPro" id="IPR003661">
    <property type="entry name" value="HisK_dim/P_dom"/>
</dbReference>
<dbReference type="PANTHER" id="PTHR43547:SF2">
    <property type="entry name" value="HYBRID SIGNAL TRANSDUCTION HISTIDINE KINASE C"/>
    <property type="match status" value="1"/>
</dbReference>
<protein>
    <recommendedName>
        <fullName evidence="3">histidine kinase</fullName>
        <ecNumber evidence="3">2.7.13.3</ecNumber>
    </recommendedName>
</protein>
<feature type="transmembrane region" description="Helical" evidence="14">
    <location>
        <begin position="21"/>
        <end position="42"/>
    </location>
</feature>
<feature type="transmembrane region" description="Helical" evidence="14">
    <location>
        <begin position="54"/>
        <end position="73"/>
    </location>
</feature>
<comment type="catalytic activity">
    <reaction evidence="1">
        <text>ATP + protein L-histidine = ADP + protein N-phospho-L-histidine.</text>
        <dbReference type="EC" id="2.7.13.3"/>
    </reaction>
</comment>
<evidence type="ECO:0000256" key="11">
    <source>
        <dbReference type="ARBA" id="ARBA00022989"/>
    </source>
</evidence>
<evidence type="ECO:0000256" key="10">
    <source>
        <dbReference type="ARBA" id="ARBA00022840"/>
    </source>
</evidence>
<dbReference type="GO" id="GO:0071555">
    <property type="term" value="P:cell wall organization"/>
    <property type="evidence" value="ECO:0007669"/>
    <property type="project" value="InterPro"/>
</dbReference>
<dbReference type="PANTHER" id="PTHR43547">
    <property type="entry name" value="TWO-COMPONENT HISTIDINE KINASE"/>
    <property type="match status" value="1"/>
</dbReference>
<dbReference type="InterPro" id="IPR003594">
    <property type="entry name" value="HATPase_dom"/>
</dbReference>
<dbReference type="Gene3D" id="1.10.287.130">
    <property type="match status" value="1"/>
</dbReference>
<dbReference type="PRINTS" id="PR00344">
    <property type="entry name" value="BCTRLSENSOR"/>
</dbReference>
<feature type="transmembrane region" description="Helical" evidence="14">
    <location>
        <begin position="117"/>
        <end position="138"/>
    </location>
</feature>
<keyword evidence="6" id="KW-0808">Transferase</keyword>
<evidence type="ECO:0000256" key="6">
    <source>
        <dbReference type="ARBA" id="ARBA00022679"/>
    </source>
</evidence>
<dbReference type="SMART" id="SM00388">
    <property type="entry name" value="HisKA"/>
    <property type="match status" value="1"/>
</dbReference>
<dbReference type="GO" id="GO:0000155">
    <property type="term" value="F:phosphorelay sensor kinase activity"/>
    <property type="evidence" value="ECO:0007669"/>
    <property type="project" value="InterPro"/>
</dbReference>
<evidence type="ECO:0000256" key="14">
    <source>
        <dbReference type="SAM" id="Phobius"/>
    </source>
</evidence>
<keyword evidence="4" id="KW-1003">Cell membrane</keyword>
<dbReference type="PROSITE" id="PS50109">
    <property type="entry name" value="HIS_KIN"/>
    <property type="match status" value="1"/>
</dbReference>
<dbReference type="AlphaFoldDB" id="G4HIA2"/>
<dbReference type="GO" id="GO:0005886">
    <property type="term" value="C:plasma membrane"/>
    <property type="evidence" value="ECO:0007669"/>
    <property type="project" value="UniProtKB-SubCell"/>
</dbReference>
<gene>
    <name evidence="16" type="ORF">PaelaDRAFT_3713</name>
</gene>
<organism evidence="16 17">
    <name type="scientific">Paenibacillus lactis 154</name>
    <dbReference type="NCBI Taxonomy" id="743719"/>
    <lineage>
        <taxon>Bacteria</taxon>
        <taxon>Bacillati</taxon>
        <taxon>Bacillota</taxon>
        <taxon>Bacilli</taxon>
        <taxon>Bacillales</taxon>
        <taxon>Paenibacillaceae</taxon>
        <taxon>Paenibacillus</taxon>
    </lineage>
</organism>
<dbReference type="InterPro" id="IPR004358">
    <property type="entry name" value="Sig_transdc_His_kin-like_C"/>
</dbReference>
<evidence type="ECO:0000256" key="2">
    <source>
        <dbReference type="ARBA" id="ARBA00004651"/>
    </source>
</evidence>
<proteinExistence type="predicted"/>
<dbReference type="EC" id="2.7.13.3" evidence="3"/>
<dbReference type="SUPFAM" id="SSF47384">
    <property type="entry name" value="Homodimeric domain of signal transducing histidine kinase"/>
    <property type="match status" value="1"/>
</dbReference>
<dbReference type="Pfam" id="PF02518">
    <property type="entry name" value="HATPase_c"/>
    <property type="match status" value="1"/>
</dbReference>
<dbReference type="eggNOG" id="COG4191">
    <property type="taxonomic scope" value="Bacteria"/>
</dbReference>
<dbReference type="InterPro" id="IPR036890">
    <property type="entry name" value="HATPase_C_sf"/>
</dbReference>
<evidence type="ECO:0000313" key="16">
    <source>
        <dbReference type="EMBL" id="EHB63075.1"/>
    </source>
</evidence>
<evidence type="ECO:0000256" key="13">
    <source>
        <dbReference type="ARBA" id="ARBA00023136"/>
    </source>
</evidence>
<evidence type="ECO:0000256" key="7">
    <source>
        <dbReference type="ARBA" id="ARBA00022692"/>
    </source>
</evidence>
<feature type="transmembrane region" description="Helical" evidence="14">
    <location>
        <begin position="145"/>
        <end position="165"/>
    </location>
</feature>
<dbReference type="CDD" id="cd00082">
    <property type="entry name" value="HisKA"/>
    <property type="match status" value="1"/>
</dbReference>
<evidence type="ECO:0000256" key="4">
    <source>
        <dbReference type="ARBA" id="ARBA00022475"/>
    </source>
</evidence>
<dbReference type="SUPFAM" id="SSF55874">
    <property type="entry name" value="ATPase domain of HSP90 chaperone/DNA topoisomerase II/histidine kinase"/>
    <property type="match status" value="1"/>
</dbReference>
<evidence type="ECO:0000256" key="1">
    <source>
        <dbReference type="ARBA" id="ARBA00000085"/>
    </source>
</evidence>
<name>G4HIA2_9BACL</name>
<evidence type="ECO:0000256" key="5">
    <source>
        <dbReference type="ARBA" id="ARBA00022553"/>
    </source>
</evidence>
<evidence type="ECO:0000256" key="9">
    <source>
        <dbReference type="ARBA" id="ARBA00022777"/>
    </source>
</evidence>
<keyword evidence="12" id="KW-0902">Two-component regulatory system</keyword>
<keyword evidence="10" id="KW-0067">ATP-binding</keyword>
<keyword evidence="7 14" id="KW-0812">Transmembrane</keyword>
<reference evidence="16 17" key="1">
    <citation type="submission" date="2011-09" db="EMBL/GenBank/DDBJ databases">
        <title>The draft genome of Paenibacillus lactis 154.</title>
        <authorList>
            <consortium name="US DOE Joint Genome Institute (JGI-PGF)"/>
            <person name="Lucas S."/>
            <person name="Han J."/>
            <person name="Lapidus A."/>
            <person name="Cheng J.-F."/>
            <person name="Goodwin L."/>
            <person name="Pitluck S."/>
            <person name="Peters L."/>
            <person name="Land M.L."/>
            <person name="Hauser L."/>
            <person name="Siebers A."/>
            <person name="Thelen M."/>
            <person name="Hugenholtz P."/>
            <person name="Allgaier M."/>
            <person name="Woyke T.J."/>
        </authorList>
    </citation>
    <scope>NUCLEOTIDE SEQUENCE [LARGE SCALE GENOMIC DNA]</scope>
    <source>
        <strain evidence="16 17">154</strain>
    </source>
</reference>